<organism evidence="1 2">
    <name type="scientific">Streptomyces agglomeratus</name>
    <dbReference type="NCBI Taxonomy" id="285458"/>
    <lineage>
        <taxon>Bacteria</taxon>
        <taxon>Bacillati</taxon>
        <taxon>Actinomycetota</taxon>
        <taxon>Actinomycetes</taxon>
        <taxon>Kitasatosporales</taxon>
        <taxon>Streptomycetaceae</taxon>
        <taxon>Streptomyces</taxon>
    </lineage>
</organism>
<evidence type="ECO:0000313" key="1">
    <source>
        <dbReference type="EMBL" id="OEJ28729.1"/>
    </source>
</evidence>
<proteinExistence type="predicted"/>
<dbReference type="RefSeq" id="WP_069935720.1">
    <property type="nucleotide sequence ID" value="NZ_MEHJ01000001.1"/>
</dbReference>
<dbReference type="OrthoDB" id="9925725at2"/>
<gene>
    <name evidence="1" type="ORF">AS594_34025</name>
</gene>
<protein>
    <submittedName>
        <fullName evidence="1">Uncharacterized protein</fullName>
    </submittedName>
</protein>
<reference evidence="1 2" key="1">
    <citation type="submission" date="2016-08" db="EMBL/GenBank/DDBJ databases">
        <title>Complete genome sequence of Streptomyces agglomeratus strain 6-3-2, a novel anti-MRSA actinomycete isolated from Wuli of Tebit, China.</title>
        <authorList>
            <person name="Chen X."/>
        </authorList>
    </citation>
    <scope>NUCLEOTIDE SEQUENCE [LARGE SCALE GENOMIC DNA]</scope>
    <source>
        <strain evidence="1 2">6-3-2</strain>
    </source>
</reference>
<keyword evidence="2" id="KW-1185">Reference proteome</keyword>
<sequence>MVPLTQRTGWKIEEIIECDIFGLLALRYVAALCTNPPFSKPGPAKELDALAFSYYIRMLASAPKGFDDITDLIVLDSNQWCTPALDTTAQARALRLVQD</sequence>
<dbReference type="EMBL" id="MEHJ01000001">
    <property type="protein sequence ID" value="OEJ28729.1"/>
    <property type="molecule type" value="Genomic_DNA"/>
</dbReference>
<accession>A0A1E5PGT0</accession>
<evidence type="ECO:0000313" key="2">
    <source>
        <dbReference type="Proteomes" id="UP000095759"/>
    </source>
</evidence>
<comment type="caution">
    <text evidence="1">The sequence shown here is derived from an EMBL/GenBank/DDBJ whole genome shotgun (WGS) entry which is preliminary data.</text>
</comment>
<name>A0A1E5PGT0_9ACTN</name>
<dbReference type="AlphaFoldDB" id="A0A1E5PGT0"/>
<dbReference type="Proteomes" id="UP000095759">
    <property type="component" value="Unassembled WGS sequence"/>
</dbReference>